<evidence type="ECO:0000313" key="5">
    <source>
        <dbReference type="EMBL" id="NOL42107.1"/>
    </source>
</evidence>
<organism evidence="5 6">
    <name type="scientific">Kribbella sandramycini</name>
    <dbReference type="NCBI Taxonomy" id="60450"/>
    <lineage>
        <taxon>Bacteria</taxon>
        <taxon>Bacillati</taxon>
        <taxon>Actinomycetota</taxon>
        <taxon>Actinomycetes</taxon>
        <taxon>Propionibacteriales</taxon>
        <taxon>Kribbellaceae</taxon>
        <taxon>Kribbella</taxon>
    </lineage>
</organism>
<dbReference type="PROSITE" id="PS50263">
    <property type="entry name" value="CN_HYDROLASE"/>
    <property type="match status" value="1"/>
</dbReference>
<dbReference type="SUPFAM" id="SSF56317">
    <property type="entry name" value="Carbon-nitrogen hydrolase"/>
    <property type="match status" value="1"/>
</dbReference>
<dbReference type="EMBL" id="JABJRC010000003">
    <property type="protein sequence ID" value="NOL42107.1"/>
    <property type="molecule type" value="Genomic_DNA"/>
</dbReference>
<dbReference type="Proteomes" id="UP000534306">
    <property type="component" value="Unassembled WGS sequence"/>
</dbReference>
<evidence type="ECO:0000256" key="1">
    <source>
        <dbReference type="ARBA" id="ARBA00022801"/>
    </source>
</evidence>
<keyword evidence="1 5" id="KW-0378">Hydrolase</keyword>
<dbReference type="Proteomes" id="UP000553957">
    <property type="component" value="Unassembled WGS sequence"/>
</dbReference>
<evidence type="ECO:0000313" key="6">
    <source>
        <dbReference type="Proteomes" id="UP000534306"/>
    </source>
</evidence>
<evidence type="ECO:0000313" key="4">
    <source>
        <dbReference type="EMBL" id="MBB6565843.1"/>
    </source>
</evidence>
<proteinExistence type="predicted"/>
<reference evidence="5 6" key="1">
    <citation type="submission" date="2020-05" db="EMBL/GenBank/DDBJ databases">
        <title>Genome sequence of Kribbella sandramycini ATCC 39419.</title>
        <authorList>
            <person name="Maclea K.S."/>
            <person name="Fair J.L."/>
        </authorList>
    </citation>
    <scope>NUCLEOTIDE SEQUENCE [LARGE SCALE GENOMIC DNA]</scope>
    <source>
        <strain evidence="5 6">ATCC 39419</strain>
    </source>
</reference>
<dbReference type="Pfam" id="PF00795">
    <property type="entry name" value="CN_hydrolase"/>
    <property type="match status" value="1"/>
</dbReference>
<evidence type="ECO:0000313" key="7">
    <source>
        <dbReference type="Proteomes" id="UP000553957"/>
    </source>
</evidence>
<dbReference type="InterPro" id="IPR003010">
    <property type="entry name" value="C-N_Hydrolase"/>
</dbReference>
<dbReference type="EMBL" id="JACHKF010000001">
    <property type="protein sequence ID" value="MBB6565843.1"/>
    <property type="molecule type" value="Genomic_DNA"/>
</dbReference>
<dbReference type="InterPro" id="IPR036526">
    <property type="entry name" value="C-N_Hydrolase_sf"/>
</dbReference>
<dbReference type="RefSeq" id="WP_171674555.1">
    <property type="nucleotide sequence ID" value="NZ_BAAAGT010000001.1"/>
</dbReference>
<feature type="domain" description="CN hydrolase" evidence="3">
    <location>
        <begin position="5"/>
        <end position="257"/>
    </location>
</feature>
<evidence type="ECO:0000259" key="3">
    <source>
        <dbReference type="PROSITE" id="PS50263"/>
    </source>
</evidence>
<dbReference type="PANTHER" id="PTHR43674:SF16">
    <property type="entry name" value="CARBON-NITROGEN FAMILY, PUTATIVE (AFU_ORTHOLOGUE AFUA_5G02350)-RELATED"/>
    <property type="match status" value="1"/>
</dbReference>
<feature type="region of interest" description="Disordered" evidence="2">
    <location>
        <begin position="1"/>
        <end position="24"/>
    </location>
</feature>
<dbReference type="CDD" id="cd07197">
    <property type="entry name" value="nitrilase"/>
    <property type="match status" value="1"/>
</dbReference>
<comment type="caution">
    <text evidence="5">The sequence shown here is derived from an EMBL/GenBank/DDBJ whole genome shotgun (WGS) entry which is preliminary data.</text>
</comment>
<dbReference type="Gene3D" id="3.60.110.10">
    <property type="entry name" value="Carbon-nitrogen hydrolase"/>
    <property type="match status" value="1"/>
</dbReference>
<name>A0A7Y4NZJ4_9ACTN</name>
<dbReference type="PANTHER" id="PTHR43674">
    <property type="entry name" value="NITRILASE C965.09-RELATED"/>
    <property type="match status" value="1"/>
</dbReference>
<evidence type="ECO:0000256" key="2">
    <source>
        <dbReference type="SAM" id="MobiDB-lite"/>
    </source>
</evidence>
<gene>
    <name evidence="4" type="ORF">HNR71_001480</name>
    <name evidence="5" type="ORF">HPO96_17825</name>
</gene>
<accession>A0A7Y4NZJ4</accession>
<sequence length="276" mass="29874">MPDSLRLAVAQSTTRQDPTDPTALRTSGAEIRSLLKQSAAAGARLVHFTEGALCFPSKTIMSSLGPDEIGPSDWTKAAWPVLQEELDSIAKLSGELGVWTVIPSIHQLPDARPHNSMYVVSDQGKLVTRYDERMLSTTKITWMYTPGTTPATFEVDGFRFGLALGLDVLFPELFTEYDRSDVDGVLVSYCSVGVGPNENIAVQARGTAANNTFWVSLAVPAEPESGLVSGVIDPHGQWAVHGPKDATPAVVLTDLHKAEISAVGRAFRRRTRERIS</sequence>
<keyword evidence="6" id="KW-1185">Reference proteome</keyword>
<reference evidence="4 7" key="2">
    <citation type="submission" date="2020-08" db="EMBL/GenBank/DDBJ databases">
        <title>Sequencing the genomes of 1000 actinobacteria strains.</title>
        <authorList>
            <person name="Klenk H.-P."/>
        </authorList>
    </citation>
    <scope>NUCLEOTIDE SEQUENCE [LARGE SCALE GENOMIC DNA]</scope>
    <source>
        <strain evidence="4 7">DSM 15626</strain>
    </source>
</reference>
<dbReference type="GO" id="GO:0016811">
    <property type="term" value="F:hydrolase activity, acting on carbon-nitrogen (but not peptide) bonds, in linear amides"/>
    <property type="evidence" value="ECO:0007669"/>
    <property type="project" value="TreeGrafter"/>
</dbReference>
<protein>
    <submittedName>
        <fullName evidence="5">Carbon-nitrogen hydrolase family protein</fullName>
    </submittedName>
    <submittedName>
        <fullName evidence="4">Putative amidohydrolase</fullName>
    </submittedName>
</protein>
<dbReference type="InterPro" id="IPR050345">
    <property type="entry name" value="Aliph_Amidase/BUP"/>
</dbReference>
<dbReference type="AlphaFoldDB" id="A0A7Y4NZJ4"/>